<dbReference type="RefSeq" id="WP_143569275.1">
    <property type="nucleotide sequence ID" value="NZ_BCMK01000195.1"/>
</dbReference>
<dbReference type="InterPro" id="IPR043519">
    <property type="entry name" value="NT_sf"/>
</dbReference>
<accession>A0AAP6ELS8</accession>
<evidence type="ECO:0000313" key="2">
    <source>
        <dbReference type="EMBL" id="MDX3019633.1"/>
    </source>
</evidence>
<dbReference type="EMBL" id="JARAWC010000107">
    <property type="protein sequence ID" value="MDX2967384.1"/>
    <property type="molecule type" value="Genomic_DNA"/>
</dbReference>
<dbReference type="EMBL" id="JARAWP010000010">
    <property type="protein sequence ID" value="MDX3019633.1"/>
    <property type="molecule type" value="Genomic_DNA"/>
</dbReference>
<keyword evidence="3" id="KW-1185">Reference proteome</keyword>
<gene>
    <name evidence="1" type="ORF">PV399_47980</name>
    <name evidence="2" type="ORF">PV666_17275</name>
</gene>
<dbReference type="AlphaFoldDB" id="A0AAP6ELS8"/>
<evidence type="ECO:0000313" key="4">
    <source>
        <dbReference type="Proteomes" id="UP001282288"/>
    </source>
</evidence>
<evidence type="ECO:0000313" key="1">
    <source>
        <dbReference type="EMBL" id="MDX2967384.1"/>
    </source>
</evidence>
<name>A0AAP6ELS8_9ACTN</name>
<dbReference type="Proteomes" id="UP001282288">
    <property type="component" value="Unassembled WGS sequence"/>
</dbReference>
<evidence type="ECO:0000313" key="3">
    <source>
        <dbReference type="Proteomes" id="UP001272987"/>
    </source>
</evidence>
<protein>
    <submittedName>
        <fullName evidence="1">Uncharacterized protein</fullName>
    </submittedName>
</protein>
<dbReference type="SUPFAM" id="SSF81301">
    <property type="entry name" value="Nucleotidyltransferase"/>
    <property type="match status" value="1"/>
</dbReference>
<organism evidence="1 4">
    <name type="scientific">Streptomyces acidiscabies</name>
    <dbReference type="NCBI Taxonomy" id="42234"/>
    <lineage>
        <taxon>Bacteria</taxon>
        <taxon>Bacillati</taxon>
        <taxon>Actinomycetota</taxon>
        <taxon>Actinomycetes</taxon>
        <taxon>Kitasatosporales</taxon>
        <taxon>Streptomycetaceae</taxon>
        <taxon>Streptomyces</taxon>
    </lineage>
</organism>
<sequence>MPYVEQILDQVLTCCSVNLTEVQLHVFGSAIKPDNRQPKDVDILLVYREGNLSLAHDICDRIRSLVTYPPIDILALSLEEERETNFIEGVNAKRFWPSEDAAN</sequence>
<reference evidence="1 3" key="1">
    <citation type="journal article" date="2023" name="Microb. Genom.">
        <title>Mesoterricola silvestris gen. nov., sp. nov., Mesoterricola sediminis sp. nov., Geothrix oryzae sp. nov., Geothrix edaphica sp. nov., Geothrix rubra sp. nov., and Geothrix limicola sp. nov., six novel members of Acidobacteriota isolated from soils.</title>
        <authorList>
            <person name="Weisberg A.J."/>
            <person name="Pearce E."/>
            <person name="Kramer C.G."/>
            <person name="Chang J.H."/>
            <person name="Clarke C.R."/>
        </authorList>
    </citation>
    <scope>NUCLEOTIDE SEQUENCE</scope>
    <source>
        <strain evidence="2 3">NB05-1H</strain>
        <strain evidence="1">NRRL_B-16521</strain>
    </source>
</reference>
<dbReference type="Proteomes" id="UP001272987">
    <property type="component" value="Unassembled WGS sequence"/>
</dbReference>
<proteinExistence type="predicted"/>
<comment type="caution">
    <text evidence="1">The sequence shown here is derived from an EMBL/GenBank/DDBJ whole genome shotgun (WGS) entry which is preliminary data.</text>
</comment>